<feature type="transmembrane region" description="Helical" evidence="10">
    <location>
        <begin position="197"/>
        <end position="217"/>
    </location>
</feature>
<name>A0ABV9KE67_9RHOB</name>
<keyword evidence="5" id="KW-0862">Zinc</keyword>
<evidence type="ECO:0000256" key="9">
    <source>
        <dbReference type="SAM" id="MobiDB-lite"/>
    </source>
</evidence>
<evidence type="ECO:0000256" key="10">
    <source>
        <dbReference type="SAM" id="Phobius"/>
    </source>
</evidence>
<keyword evidence="8 10" id="KW-0472">Membrane</keyword>
<comment type="similarity">
    <text evidence="2">Belongs to the cation diffusion facilitator (CDF) transporter (TC 2.A.4) family. SLC30A subfamily.</text>
</comment>
<evidence type="ECO:0000256" key="8">
    <source>
        <dbReference type="ARBA" id="ARBA00023136"/>
    </source>
</evidence>
<keyword evidence="6 10" id="KW-1133">Transmembrane helix</keyword>
<gene>
    <name evidence="13" type="ORF">ACFO5X_05190</name>
</gene>
<dbReference type="InterPro" id="IPR027470">
    <property type="entry name" value="Cation_efflux_CTD"/>
</dbReference>
<sequence length="346" mass="36756">MAHEHDHDHRHDHDHSDGMHSHAPEVGANNEKVVLAGLVLTFGFMLAELVGGILSGSLALIADAGHMFTDAAALALAWAGFRFGRRKRDDKRTFGYMRFEILAGLVNAVTLIALVGWIAWEAVHRLLSPAHVLAGPMMIVAVLGLVVNLGVYWLLTRGDTEHLNIKGAMVHVLGDLLGSVAAIVAAITIWFTGWTPIDPILSVLLSALVLRSAWLLLKASLNVLMEGAPGNVVLSDMKEALLDKVPGLTGVDHVHVWSITSGQPAATMEIQLSEGADPAGTVRAVKELLGQDFGIAHSTIEIDWGQGDAVCVLDPGATPPDPHAGHDHDHAAGEGHAHRMGLPHPA</sequence>
<keyword evidence="7" id="KW-0406">Ion transport</keyword>
<dbReference type="Pfam" id="PF01545">
    <property type="entry name" value="Cation_efflux"/>
    <property type="match status" value="1"/>
</dbReference>
<dbReference type="InterPro" id="IPR058533">
    <property type="entry name" value="Cation_efflux_TM"/>
</dbReference>
<reference evidence="14" key="1">
    <citation type="journal article" date="2019" name="Int. J. Syst. Evol. Microbiol.">
        <title>The Global Catalogue of Microorganisms (GCM) 10K type strain sequencing project: providing services to taxonomists for standard genome sequencing and annotation.</title>
        <authorList>
            <consortium name="The Broad Institute Genomics Platform"/>
            <consortium name="The Broad Institute Genome Sequencing Center for Infectious Disease"/>
            <person name="Wu L."/>
            <person name="Ma J."/>
        </authorList>
    </citation>
    <scope>NUCLEOTIDE SEQUENCE [LARGE SCALE GENOMIC DNA]</scope>
    <source>
        <strain evidence="14">CGMCC 4.7283</strain>
    </source>
</reference>
<dbReference type="InterPro" id="IPR050681">
    <property type="entry name" value="CDF/SLC30A"/>
</dbReference>
<evidence type="ECO:0000256" key="2">
    <source>
        <dbReference type="ARBA" id="ARBA00008873"/>
    </source>
</evidence>
<feature type="region of interest" description="Disordered" evidence="9">
    <location>
        <begin position="315"/>
        <end position="346"/>
    </location>
</feature>
<evidence type="ECO:0000256" key="6">
    <source>
        <dbReference type="ARBA" id="ARBA00022989"/>
    </source>
</evidence>
<keyword evidence="3" id="KW-0813">Transport</keyword>
<dbReference type="NCBIfam" id="TIGR01297">
    <property type="entry name" value="CDF"/>
    <property type="match status" value="1"/>
</dbReference>
<accession>A0ABV9KE67</accession>
<keyword evidence="14" id="KW-1185">Reference proteome</keyword>
<feature type="transmembrane region" description="Helical" evidence="10">
    <location>
        <begin position="132"/>
        <end position="155"/>
    </location>
</feature>
<dbReference type="Pfam" id="PF16916">
    <property type="entry name" value="ZT_dimer"/>
    <property type="match status" value="1"/>
</dbReference>
<dbReference type="RefSeq" id="WP_380716175.1">
    <property type="nucleotide sequence ID" value="NZ_JBHSGI010000002.1"/>
</dbReference>
<evidence type="ECO:0000313" key="13">
    <source>
        <dbReference type="EMBL" id="MFC4667941.1"/>
    </source>
</evidence>
<evidence type="ECO:0000256" key="3">
    <source>
        <dbReference type="ARBA" id="ARBA00022448"/>
    </source>
</evidence>
<feature type="transmembrane region" description="Helical" evidence="10">
    <location>
        <begin position="101"/>
        <end position="120"/>
    </location>
</feature>
<feature type="compositionally biased region" description="Basic and acidic residues" evidence="9">
    <location>
        <begin position="323"/>
        <end position="337"/>
    </location>
</feature>
<dbReference type="EMBL" id="JBHSGI010000002">
    <property type="protein sequence ID" value="MFC4667941.1"/>
    <property type="molecule type" value="Genomic_DNA"/>
</dbReference>
<feature type="transmembrane region" description="Helical" evidence="10">
    <location>
        <begin position="33"/>
        <end position="54"/>
    </location>
</feature>
<feature type="region of interest" description="Disordered" evidence="9">
    <location>
        <begin position="1"/>
        <end position="23"/>
    </location>
</feature>
<protein>
    <submittedName>
        <fullName evidence="13">Cation diffusion facilitator family transporter</fullName>
    </submittedName>
</protein>
<evidence type="ECO:0000256" key="7">
    <source>
        <dbReference type="ARBA" id="ARBA00023065"/>
    </source>
</evidence>
<keyword evidence="4 10" id="KW-0812">Transmembrane</keyword>
<evidence type="ECO:0000256" key="4">
    <source>
        <dbReference type="ARBA" id="ARBA00022692"/>
    </source>
</evidence>
<proteinExistence type="inferred from homology"/>
<dbReference type="Gene3D" id="1.20.1510.10">
    <property type="entry name" value="Cation efflux protein transmembrane domain"/>
    <property type="match status" value="1"/>
</dbReference>
<evidence type="ECO:0000256" key="5">
    <source>
        <dbReference type="ARBA" id="ARBA00022906"/>
    </source>
</evidence>
<dbReference type="SUPFAM" id="SSF161111">
    <property type="entry name" value="Cation efflux protein transmembrane domain-like"/>
    <property type="match status" value="1"/>
</dbReference>
<dbReference type="Proteomes" id="UP001595973">
    <property type="component" value="Unassembled WGS sequence"/>
</dbReference>
<evidence type="ECO:0000256" key="1">
    <source>
        <dbReference type="ARBA" id="ARBA00004141"/>
    </source>
</evidence>
<dbReference type="InterPro" id="IPR002524">
    <property type="entry name" value="Cation_efflux"/>
</dbReference>
<evidence type="ECO:0000259" key="11">
    <source>
        <dbReference type="Pfam" id="PF01545"/>
    </source>
</evidence>
<comment type="caution">
    <text evidence="13">The sequence shown here is derived from an EMBL/GenBank/DDBJ whole genome shotgun (WGS) entry which is preliminary data.</text>
</comment>
<feature type="domain" description="Cation efflux protein transmembrane" evidence="11">
    <location>
        <begin position="35"/>
        <end position="225"/>
    </location>
</feature>
<organism evidence="13 14">
    <name type="scientific">Seohaeicola nanhaiensis</name>
    <dbReference type="NCBI Taxonomy" id="1387282"/>
    <lineage>
        <taxon>Bacteria</taxon>
        <taxon>Pseudomonadati</taxon>
        <taxon>Pseudomonadota</taxon>
        <taxon>Alphaproteobacteria</taxon>
        <taxon>Rhodobacterales</taxon>
        <taxon>Roseobacteraceae</taxon>
        <taxon>Seohaeicola</taxon>
    </lineage>
</organism>
<dbReference type="PANTHER" id="PTHR11562">
    <property type="entry name" value="CATION EFFLUX PROTEIN/ ZINC TRANSPORTER"/>
    <property type="match status" value="1"/>
</dbReference>
<evidence type="ECO:0000259" key="12">
    <source>
        <dbReference type="Pfam" id="PF16916"/>
    </source>
</evidence>
<dbReference type="InterPro" id="IPR027469">
    <property type="entry name" value="Cation_efflux_TMD_sf"/>
</dbReference>
<feature type="transmembrane region" description="Helical" evidence="10">
    <location>
        <begin position="60"/>
        <end position="81"/>
    </location>
</feature>
<keyword evidence="5" id="KW-0864">Zinc transport</keyword>
<feature type="domain" description="Cation efflux protein cytoplasmic" evidence="12">
    <location>
        <begin position="236"/>
        <end position="303"/>
    </location>
</feature>
<feature type="transmembrane region" description="Helical" evidence="10">
    <location>
        <begin position="167"/>
        <end position="191"/>
    </location>
</feature>
<comment type="subcellular location">
    <subcellularLocation>
        <location evidence="1">Membrane</location>
        <topology evidence="1">Multi-pass membrane protein</topology>
    </subcellularLocation>
</comment>
<evidence type="ECO:0000313" key="14">
    <source>
        <dbReference type="Proteomes" id="UP001595973"/>
    </source>
</evidence>
<dbReference type="PANTHER" id="PTHR11562:SF17">
    <property type="entry name" value="RE54080P-RELATED"/>
    <property type="match status" value="1"/>
</dbReference>